<proteinExistence type="predicted"/>
<dbReference type="InterPro" id="IPR032135">
    <property type="entry name" value="DUF4817"/>
</dbReference>
<dbReference type="AlphaFoldDB" id="A0A7T8JX71"/>
<keyword evidence="3" id="KW-1185">Reference proteome</keyword>
<evidence type="ECO:0000259" key="1">
    <source>
        <dbReference type="Pfam" id="PF16087"/>
    </source>
</evidence>
<feature type="domain" description="DUF4817" evidence="1">
    <location>
        <begin position="5"/>
        <end position="43"/>
    </location>
</feature>
<dbReference type="Proteomes" id="UP000595437">
    <property type="component" value="Chromosome 13"/>
</dbReference>
<dbReference type="Pfam" id="PF16087">
    <property type="entry name" value="DUF4817"/>
    <property type="match status" value="1"/>
</dbReference>
<accession>A0A7T8JX71</accession>
<organism evidence="2 3">
    <name type="scientific">Caligus rogercresseyi</name>
    <name type="common">Sea louse</name>
    <dbReference type="NCBI Taxonomy" id="217165"/>
    <lineage>
        <taxon>Eukaryota</taxon>
        <taxon>Metazoa</taxon>
        <taxon>Ecdysozoa</taxon>
        <taxon>Arthropoda</taxon>
        <taxon>Crustacea</taxon>
        <taxon>Multicrustacea</taxon>
        <taxon>Hexanauplia</taxon>
        <taxon>Copepoda</taxon>
        <taxon>Siphonostomatoida</taxon>
        <taxon>Caligidae</taxon>
        <taxon>Caligus</taxon>
    </lineage>
</organism>
<reference evidence="3" key="1">
    <citation type="submission" date="2021-01" db="EMBL/GenBank/DDBJ databases">
        <title>Caligus Genome Assembly.</title>
        <authorList>
            <person name="Gallardo-Escarate C."/>
        </authorList>
    </citation>
    <scope>NUCLEOTIDE SEQUENCE [LARGE SCALE GENOMIC DNA]</scope>
</reference>
<name>A0A7T8JX71_CALRO</name>
<evidence type="ECO:0000313" key="2">
    <source>
        <dbReference type="EMBL" id="QQP38517.1"/>
    </source>
</evidence>
<protein>
    <submittedName>
        <fullName evidence="2">Transposable element Tc3 transposase</fullName>
    </submittedName>
</protein>
<evidence type="ECO:0000313" key="3">
    <source>
        <dbReference type="Proteomes" id="UP000595437"/>
    </source>
</evidence>
<dbReference type="EMBL" id="CP045902">
    <property type="protein sequence ID" value="QQP38517.1"/>
    <property type="molecule type" value="Genomic_DNA"/>
</dbReference>
<sequence length="63" mass="7297">MRWSNEERAFAVEAYFSNRQSVVATQRAFRNRFNVAPRGPVPDRKSNVTWAIPGNCMKEVCIH</sequence>
<gene>
    <name evidence="2" type="ORF">FKW44_019105</name>
</gene>
<dbReference type="OrthoDB" id="6628920at2759"/>